<dbReference type="Pfam" id="PF13561">
    <property type="entry name" value="adh_short_C2"/>
    <property type="match status" value="1"/>
</dbReference>
<dbReference type="InterPro" id="IPR002347">
    <property type="entry name" value="SDR_fam"/>
</dbReference>
<dbReference type="PRINTS" id="PR00080">
    <property type="entry name" value="SDRFAMILY"/>
</dbReference>
<comment type="similarity">
    <text evidence="1">Belongs to the short-chain dehydrogenases/reductases (SDR) family.</text>
</comment>
<evidence type="ECO:0000313" key="4">
    <source>
        <dbReference type="Proteomes" id="UP000683511"/>
    </source>
</evidence>
<dbReference type="SUPFAM" id="SSF51735">
    <property type="entry name" value="NAD(P)-binding Rossmann-fold domains"/>
    <property type="match status" value="1"/>
</dbReference>
<dbReference type="GO" id="GO:0016491">
    <property type="term" value="F:oxidoreductase activity"/>
    <property type="evidence" value="ECO:0007669"/>
    <property type="project" value="UniProtKB-KW"/>
</dbReference>
<dbReference type="AlphaFoldDB" id="A0A975T867"/>
<sequence length="301" mass="32109">MQLSKIKSWKLCVFAPFSNWREIYLQSITKILKVSMSLELNLVGKTAIVTGGSAGIGLATAKALYSEGVNVAIAARNPERLEQAVFDIQSLPTTGAKVIEISADLTKAEDVEKVVSTTLEQFSKVDILINNAGSARAGSFLELSDEAFLDAWNLKLLGYIRLVKTVIPYFKNQKDGRIVNIIGGAGRTPRPNFLPGGTTNAALLNFTRGISKELALDNIRINAISPGLTDTERAKTLAVQNAQSLGISVEEYQAQAVKSIPLGKIVHPEEIASLALFLVSDLAASITGAEIQVDGGSTPGV</sequence>
<dbReference type="KEGG" id="rsin:B6N60_02380"/>
<dbReference type="PANTHER" id="PTHR42879:SF6">
    <property type="entry name" value="NADPH-DEPENDENT REDUCTASE BACG"/>
    <property type="match status" value="1"/>
</dbReference>
<keyword evidence="2" id="KW-0560">Oxidoreductase</keyword>
<gene>
    <name evidence="3" type="ORF">B6N60_02380</name>
</gene>
<dbReference type="PANTHER" id="PTHR42879">
    <property type="entry name" value="3-OXOACYL-(ACYL-CARRIER-PROTEIN) REDUCTASE"/>
    <property type="match status" value="1"/>
</dbReference>
<organism evidence="3 4">
    <name type="scientific">Richelia sinica FACHB-800</name>
    <dbReference type="NCBI Taxonomy" id="1357546"/>
    <lineage>
        <taxon>Bacteria</taxon>
        <taxon>Bacillati</taxon>
        <taxon>Cyanobacteriota</taxon>
        <taxon>Cyanophyceae</taxon>
        <taxon>Nostocales</taxon>
        <taxon>Nostocaceae</taxon>
        <taxon>Richelia</taxon>
    </lineage>
</organism>
<dbReference type="FunFam" id="3.40.50.720:FF:000084">
    <property type="entry name" value="Short-chain dehydrogenase reductase"/>
    <property type="match status" value="1"/>
</dbReference>
<reference evidence="3" key="1">
    <citation type="submission" date="2017-04" db="EMBL/GenBank/DDBJ databases">
        <title>Genome deletions in a multicellular cyanobacterial endosymbiont for morphological adaptation in marine diatoms.</title>
        <authorList>
            <person name="Wang Y."/>
            <person name="Gao H."/>
            <person name="Li R."/>
            <person name="Xu X."/>
        </authorList>
    </citation>
    <scope>NUCLEOTIDE SEQUENCE</scope>
    <source>
        <strain evidence="3">FACHB 800</strain>
    </source>
</reference>
<dbReference type="Gene3D" id="3.40.50.720">
    <property type="entry name" value="NAD(P)-binding Rossmann-like Domain"/>
    <property type="match status" value="1"/>
</dbReference>
<accession>A0A975T867</accession>
<dbReference type="PRINTS" id="PR00081">
    <property type="entry name" value="GDHRDH"/>
</dbReference>
<dbReference type="CDD" id="cd05344">
    <property type="entry name" value="BKR_like_SDR_like"/>
    <property type="match status" value="1"/>
</dbReference>
<dbReference type="Proteomes" id="UP000683511">
    <property type="component" value="Chromosome"/>
</dbReference>
<evidence type="ECO:0000313" key="3">
    <source>
        <dbReference type="EMBL" id="QXE23690.1"/>
    </source>
</evidence>
<proteinExistence type="inferred from homology"/>
<evidence type="ECO:0000256" key="1">
    <source>
        <dbReference type="ARBA" id="ARBA00006484"/>
    </source>
</evidence>
<keyword evidence="4" id="KW-1185">Reference proteome</keyword>
<evidence type="ECO:0000256" key="2">
    <source>
        <dbReference type="ARBA" id="ARBA00023002"/>
    </source>
</evidence>
<name>A0A975T867_9NOST</name>
<dbReference type="InterPro" id="IPR036291">
    <property type="entry name" value="NAD(P)-bd_dom_sf"/>
</dbReference>
<dbReference type="EMBL" id="CP021056">
    <property type="protein sequence ID" value="QXE23690.1"/>
    <property type="molecule type" value="Genomic_DNA"/>
</dbReference>
<protein>
    <submittedName>
        <fullName evidence="3">Short-chain dehydrogenase/reductase SDR</fullName>
    </submittedName>
</protein>
<dbReference type="InterPro" id="IPR050259">
    <property type="entry name" value="SDR"/>
</dbReference>